<reference evidence="2 3" key="1">
    <citation type="submission" date="2016-10" db="EMBL/GenBank/DDBJ databases">
        <authorList>
            <person name="de Groot N.N."/>
        </authorList>
    </citation>
    <scope>NUCLEOTIDE SEQUENCE [LARGE SCALE GENOMIC DNA]</scope>
    <source>
        <strain evidence="2 3">DSM 1801</strain>
    </source>
</reference>
<feature type="non-terminal residue" evidence="2">
    <location>
        <position position="1"/>
    </location>
</feature>
<dbReference type="InterPro" id="IPR003346">
    <property type="entry name" value="Transposase_20"/>
</dbReference>
<proteinExistence type="predicted"/>
<organism evidence="2 3">
    <name type="scientific">[Clostridium] polysaccharolyticum</name>
    <dbReference type="NCBI Taxonomy" id="29364"/>
    <lineage>
        <taxon>Bacteria</taxon>
        <taxon>Bacillati</taxon>
        <taxon>Bacillota</taxon>
        <taxon>Clostridia</taxon>
        <taxon>Lachnospirales</taxon>
        <taxon>Lachnospiraceae</taxon>
    </lineage>
</organism>
<dbReference type="PANTHER" id="PTHR33055:SF15">
    <property type="entry name" value="TRANSPOSASE-RELATED"/>
    <property type="match status" value="1"/>
</dbReference>
<feature type="domain" description="Transposase IS116/IS110/IS902 C-terminal" evidence="1">
    <location>
        <begin position="73"/>
        <end position="158"/>
    </location>
</feature>
<protein>
    <submittedName>
        <fullName evidence="2">Transposase IS116/IS110/IS902 family protein</fullName>
    </submittedName>
</protein>
<accession>A0A1I0FJ79</accession>
<name>A0A1I0FJ79_9FIRM</name>
<dbReference type="PANTHER" id="PTHR33055">
    <property type="entry name" value="TRANSPOSASE FOR INSERTION SEQUENCE ELEMENT IS1111A"/>
    <property type="match status" value="1"/>
</dbReference>
<dbReference type="Pfam" id="PF02371">
    <property type="entry name" value="Transposase_20"/>
    <property type="match status" value="1"/>
</dbReference>
<evidence type="ECO:0000313" key="2">
    <source>
        <dbReference type="EMBL" id="SET57285.1"/>
    </source>
</evidence>
<dbReference type="GO" id="GO:0003677">
    <property type="term" value="F:DNA binding"/>
    <property type="evidence" value="ECO:0007669"/>
    <property type="project" value="InterPro"/>
</dbReference>
<dbReference type="OrthoDB" id="9811278at2"/>
<keyword evidence="3" id="KW-1185">Reference proteome</keyword>
<sequence length="208" mass="23463">KSRNRITDISRTAELLKKAARDSYRLDKCLYEPLNISLSSSFNCIETFQNEIKAIDKAIEKTISGMNPNAFTILKSIDGIGPVFAGGIIAEIGDINAFHSSDALAKYAGLTWSKSQSGDFHAEDTHMQKAGNAYLRYYLGEAANSVRRHVPEYRDYYAKKYSEVPKHQHKRALALTSRKFVRLVFGLLVKNQLYTGEKLDTELHNEPN</sequence>
<evidence type="ECO:0000313" key="3">
    <source>
        <dbReference type="Proteomes" id="UP000199800"/>
    </source>
</evidence>
<dbReference type="GO" id="GO:0004803">
    <property type="term" value="F:transposase activity"/>
    <property type="evidence" value="ECO:0007669"/>
    <property type="project" value="InterPro"/>
</dbReference>
<dbReference type="STRING" id="29364.SAMN04487772_13133"/>
<evidence type="ECO:0000259" key="1">
    <source>
        <dbReference type="Pfam" id="PF02371"/>
    </source>
</evidence>
<dbReference type="RefSeq" id="WP_143066397.1">
    <property type="nucleotide sequence ID" value="NZ_FOHN01000031.1"/>
</dbReference>
<dbReference type="InterPro" id="IPR047650">
    <property type="entry name" value="Transpos_IS110"/>
</dbReference>
<gene>
    <name evidence="2" type="ORF">SAMN04487772_13133</name>
</gene>
<dbReference type="EMBL" id="FOHN01000031">
    <property type="protein sequence ID" value="SET57285.1"/>
    <property type="molecule type" value="Genomic_DNA"/>
</dbReference>
<dbReference type="AlphaFoldDB" id="A0A1I0FJ79"/>
<dbReference type="GO" id="GO:0006313">
    <property type="term" value="P:DNA transposition"/>
    <property type="evidence" value="ECO:0007669"/>
    <property type="project" value="InterPro"/>
</dbReference>
<dbReference type="Proteomes" id="UP000199800">
    <property type="component" value="Unassembled WGS sequence"/>
</dbReference>